<dbReference type="EMBL" id="KL584783">
    <property type="protein sequence ID" value="KEQ90959.1"/>
    <property type="molecule type" value="Genomic_DNA"/>
</dbReference>
<gene>
    <name evidence="2" type="ORF">AUEXF2481DRAFT_518253</name>
</gene>
<evidence type="ECO:0000256" key="1">
    <source>
        <dbReference type="SAM" id="MobiDB-lite"/>
    </source>
</evidence>
<dbReference type="AlphaFoldDB" id="A0A074Y4S9"/>
<keyword evidence="3" id="KW-1185">Reference proteome</keyword>
<feature type="region of interest" description="Disordered" evidence="1">
    <location>
        <begin position="1"/>
        <end position="26"/>
    </location>
</feature>
<name>A0A074Y4S9_AURSE</name>
<dbReference type="GeneID" id="25368757"/>
<proteinExistence type="predicted"/>
<dbReference type="Proteomes" id="UP000030641">
    <property type="component" value="Unassembled WGS sequence"/>
</dbReference>
<dbReference type="RefSeq" id="XP_013339497.1">
    <property type="nucleotide sequence ID" value="XM_013484043.1"/>
</dbReference>
<reference evidence="2 3" key="1">
    <citation type="journal article" date="2014" name="BMC Genomics">
        <title>Genome sequencing of four Aureobasidium pullulans varieties: biotechnological potential, stress tolerance, and description of new species.</title>
        <authorList>
            <person name="Gostin Ar C."/>
            <person name="Ohm R.A."/>
            <person name="Kogej T."/>
            <person name="Sonjak S."/>
            <person name="Turk M."/>
            <person name="Zajc J."/>
            <person name="Zalar P."/>
            <person name="Grube M."/>
            <person name="Sun H."/>
            <person name="Han J."/>
            <person name="Sharma A."/>
            <person name="Chiniquy J."/>
            <person name="Ngan C.Y."/>
            <person name="Lipzen A."/>
            <person name="Barry K."/>
            <person name="Grigoriev I.V."/>
            <person name="Gunde-Cimerman N."/>
        </authorList>
    </citation>
    <scope>NUCLEOTIDE SEQUENCE [LARGE SCALE GENOMIC DNA]</scope>
    <source>
        <strain evidence="2 3">EXF-2481</strain>
    </source>
</reference>
<evidence type="ECO:0000313" key="2">
    <source>
        <dbReference type="EMBL" id="KEQ90959.1"/>
    </source>
</evidence>
<sequence length="200" mass="21132">MSMPIMSRHPCSRTVQCASGQNDPAAGKHLRRKQYVIAYFVYGVPTFMCSQPFDLDLQNHLPTFWPPIFIPPRDYPEQKNAERTYNNQPVEKEHTKLKSQTLNSQAFDTKMSDNNNNSAQQPKQAGGFFGGLSNAAGGLASGVGGVASGTVNTVGGVVGNVGRGVGKTLSDASSGLENTAKGAGGAIGDTTGAKKQPETK</sequence>
<dbReference type="InParanoid" id="A0A074Y4S9"/>
<protein>
    <submittedName>
        <fullName evidence="2">Uncharacterized protein</fullName>
    </submittedName>
</protein>
<feature type="compositionally biased region" description="Polar residues" evidence="1">
    <location>
        <begin position="13"/>
        <end position="22"/>
    </location>
</feature>
<dbReference type="HOGENOM" id="CLU_1366006_0_0_1"/>
<organism evidence="2 3">
    <name type="scientific">Aureobasidium subglaciale (strain EXF-2481)</name>
    <name type="common">Aureobasidium pullulans var. subglaciale</name>
    <dbReference type="NCBI Taxonomy" id="1043005"/>
    <lineage>
        <taxon>Eukaryota</taxon>
        <taxon>Fungi</taxon>
        <taxon>Dikarya</taxon>
        <taxon>Ascomycota</taxon>
        <taxon>Pezizomycotina</taxon>
        <taxon>Dothideomycetes</taxon>
        <taxon>Dothideomycetidae</taxon>
        <taxon>Dothideales</taxon>
        <taxon>Saccotheciaceae</taxon>
        <taxon>Aureobasidium</taxon>
    </lineage>
</organism>
<dbReference type="OrthoDB" id="3943795at2759"/>
<feature type="region of interest" description="Disordered" evidence="1">
    <location>
        <begin position="176"/>
        <end position="200"/>
    </location>
</feature>
<accession>A0A074Y4S9</accession>
<evidence type="ECO:0000313" key="3">
    <source>
        <dbReference type="Proteomes" id="UP000030641"/>
    </source>
</evidence>
<dbReference type="STRING" id="1043005.A0A074Y4S9"/>